<organism evidence="2 3">
    <name type="scientific">Streptomyces gardneri</name>
    <dbReference type="NCBI Taxonomy" id="66892"/>
    <lineage>
        <taxon>Bacteria</taxon>
        <taxon>Bacillati</taxon>
        <taxon>Actinomycetota</taxon>
        <taxon>Actinomycetes</taxon>
        <taxon>Kitasatosporales</taxon>
        <taxon>Streptomycetaceae</taxon>
        <taxon>Streptomyces</taxon>
    </lineage>
</organism>
<proteinExistence type="predicted"/>
<comment type="caution">
    <text evidence="2">The sequence shown here is derived from an EMBL/GenBank/DDBJ whole genome shotgun (WGS) entry which is preliminary data.</text>
</comment>
<feature type="compositionally biased region" description="Gly residues" evidence="1">
    <location>
        <begin position="14"/>
        <end position="23"/>
    </location>
</feature>
<keyword evidence="3" id="KW-1185">Reference proteome</keyword>
<protein>
    <submittedName>
        <fullName evidence="2">Uncharacterized protein</fullName>
    </submittedName>
</protein>
<name>A0A4Y3RF10_9ACTN</name>
<gene>
    <name evidence="2" type="ORF">SGA01_10930</name>
</gene>
<sequence length="61" mass="6202">MGHWEASVLLNGGARAGRGGGGAGEEEYGAGGTWSRPPRTAVGRATREAWAVSGGPRPDRP</sequence>
<dbReference type="Proteomes" id="UP000315226">
    <property type="component" value="Unassembled WGS sequence"/>
</dbReference>
<reference evidence="2 3" key="1">
    <citation type="submission" date="2019-06" db="EMBL/GenBank/DDBJ databases">
        <title>Whole genome shotgun sequence of Streptomyces gardneri NBRC 12865.</title>
        <authorList>
            <person name="Hosoyama A."/>
            <person name="Uohara A."/>
            <person name="Ohji S."/>
            <person name="Ichikawa N."/>
        </authorList>
    </citation>
    <scope>NUCLEOTIDE SEQUENCE [LARGE SCALE GENOMIC DNA]</scope>
    <source>
        <strain evidence="2 3">NBRC 12865</strain>
    </source>
</reference>
<evidence type="ECO:0000313" key="2">
    <source>
        <dbReference type="EMBL" id="GEB55488.1"/>
    </source>
</evidence>
<dbReference type="EMBL" id="BJMN01000007">
    <property type="protein sequence ID" value="GEB55488.1"/>
    <property type="molecule type" value="Genomic_DNA"/>
</dbReference>
<accession>A0A4Y3RF10</accession>
<evidence type="ECO:0000313" key="3">
    <source>
        <dbReference type="Proteomes" id="UP000315226"/>
    </source>
</evidence>
<feature type="region of interest" description="Disordered" evidence="1">
    <location>
        <begin position="1"/>
        <end position="61"/>
    </location>
</feature>
<dbReference type="AlphaFoldDB" id="A0A4Y3RF10"/>
<evidence type="ECO:0000256" key="1">
    <source>
        <dbReference type="SAM" id="MobiDB-lite"/>
    </source>
</evidence>